<dbReference type="EMBL" id="JASNUQ010000011">
    <property type="protein sequence ID" value="MDK4290589.1"/>
    <property type="molecule type" value="Genomic_DNA"/>
</dbReference>
<evidence type="ECO:0000256" key="6">
    <source>
        <dbReference type="SAM" id="Phobius"/>
    </source>
</evidence>
<evidence type="ECO:0000313" key="9">
    <source>
        <dbReference type="Proteomes" id="UP001239759"/>
    </source>
</evidence>
<comment type="subcellular location">
    <subcellularLocation>
        <location evidence="1">Cell membrane</location>
        <topology evidence="1">Multi-pass membrane protein</topology>
    </subcellularLocation>
</comment>
<feature type="transmembrane region" description="Helical" evidence="6">
    <location>
        <begin position="348"/>
        <end position="367"/>
    </location>
</feature>
<evidence type="ECO:0000256" key="5">
    <source>
        <dbReference type="ARBA" id="ARBA00023136"/>
    </source>
</evidence>
<proteinExistence type="predicted"/>
<keyword evidence="5 6" id="KW-0472">Membrane</keyword>
<sequence>MLQKYSKWRVLGFPLGIVVAMVMAVASEIFAVPILTPLAFLPVIIGLIALAPLLSVGAGKCYETIFKGGIQGTIIAASLRYRASSIGLSVVLLFCVCTVSTVTVGLANAGLGQVTEGQSFWRPGIHWGSIRDDANVKEIYRGVLMPGVLGTFGQGRIVSEEKGTSTNAFIMSCKEYSLISADAPVCPLDETDSIMIPEGSDSTKISNVFYSPVDDKEIQLPSLSVKEVSGLTEIIISTSDDELNKLGQYVYADLNKIPIELLYPIVTNTYNGLTSQERIDGINAETVSGYRIAALTLVLSIVLFGLASIIGIVIAALRDRRDLMETLTIRGIEKAVAKKLIRIETVSLTLPFVVFGCAAGVILAAVIAKASSLEPSDTITPYILLILFLYLVSVPVTTEVWLYRMSRKK</sequence>
<evidence type="ECO:0000259" key="7">
    <source>
        <dbReference type="Pfam" id="PF02687"/>
    </source>
</evidence>
<organism evidence="8 9">
    <name type="scientific">Corynebacterium pseudodiphtheriticum</name>
    <dbReference type="NCBI Taxonomy" id="37637"/>
    <lineage>
        <taxon>Bacteria</taxon>
        <taxon>Bacillati</taxon>
        <taxon>Actinomycetota</taxon>
        <taxon>Actinomycetes</taxon>
        <taxon>Mycobacteriales</taxon>
        <taxon>Corynebacteriaceae</taxon>
        <taxon>Corynebacterium</taxon>
    </lineage>
</organism>
<accession>A0ABT7FX73</accession>
<dbReference type="Proteomes" id="UP001239759">
    <property type="component" value="Unassembled WGS sequence"/>
</dbReference>
<gene>
    <name evidence="8" type="ORF">QPX23_07620</name>
</gene>
<dbReference type="RefSeq" id="WP_023018779.1">
    <property type="nucleotide sequence ID" value="NZ_JAKRDN010000001.1"/>
</dbReference>
<feature type="transmembrane region" description="Helical" evidence="6">
    <location>
        <begin position="38"/>
        <end position="62"/>
    </location>
</feature>
<name>A0ABT7FX73_9CORY</name>
<evidence type="ECO:0000256" key="4">
    <source>
        <dbReference type="ARBA" id="ARBA00022989"/>
    </source>
</evidence>
<evidence type="ECO:0000256" key="1">
    <source>
        <dbReference type="ARBA" id="ARBA00004651"/>
    </source>
</evidence>
<evidence type="ECO:0000256" key="2">
    <source>
        <dbReference type="ARBA" id="ARBA00022475"/>
    </source>
</evidence>
<dbReference type="InterPro" id="IPR003838">
    <property type="entry name" value="ABC3_permease_C"/>
</dbReference>
<keyword evidence="4 6" id="KW-1133">Transmembrane helix</keyword>
<comment type="caution">
    <text evidence="8">The sequence shown here is derived from an EMBL/GenBank/DDBJ whole genome shotgun (WGS) entry which is preliminary data.</text>
</comment>
<feature type="transmembrane region" description="Helical" evidence="6">
    <location>
        <begin position="379"/>
        <end position="403"/>
    </location>
</feature>
<feature type="transmembrane region" description="Helical" evidence="6">
    <location>
        <begin position="292"/>
        <end position="317"/>
    </location>
</feature>
<feature type="transmembrane region" description="Helical" evidence="6">
    <location>
        <begin position="83"/>
        <end position="107"/>
    </location>
</feature>
<keyword evidence="3 6" id="KW-0812">Transmembrane</keyword>
<evidence type="ECO:0000313" key="8">
    <source>
        <dbReference type="EMBL" id="MDK4290589.1"/>
    </source>
</evidence>
<keyword evidence="9" id="KW-1185">Reference proteome</keyword>
<reference evidence="8 9" key="1">
    <citation type="submission" date="2023-05" db="EMBL/GenBank/DDBJ databases">
        <title>Metabolic capabilities are highly conserved among human nasal-associated Corynebacterium species in pangenomic analyses.</title>
        <authorList>
            <person name="Tran T.H."/>
            <person name="Roberts A.Q."/>
            <person name="Escapa I.F."/>
            <person name="Gao W."/>
            <person name="Conlan S."/>
            <person name="Kong H."/>
            <person name="Segre J.A."/>
            <person name="Kelly M.S."/>
            <person name="Lemon K.P."/>
        </authorList>
    </citation>
    <scope>NUCLEOTIDE SEQUENCE [LARGE SCALE GENOMIC DNA]</scope>
    <source>
        <strain evidence="8 9">KPL3772</strain>
    </source>
</reference>
<evidence type="ECO:0000256" key="3">
    <source>
        <dbReference type="ARBA" id="ARBA00022692"/>
    </source>
</evidence>
<dbReference type="Pfam" id="PF02687">
    <property type="entry name" value="FtsX"/>
    <property type="match status" value="1"/>
</dbReference>
<feature type="transmembrane region" description="Helical" evidence="6">
    <location>
        <begin position="12"/>
        <end position="32"/>
    </location>
</feature>
<protein>
    <submittedName>
        <fullName evidence="8">FtsX-like permease family protein</fullName>
    </submittedName>
</protein>
<keyword evidence="2" id="KW-1003">Cell membrane</keyword>
<feature type="domain" description="ABC3 transporter permease C-terminal" evidence="7">
    <location>
        <begin position="297"/>
        <end position="407"/>
    </location>
</feature>